<dbReference type="EMBL" id="JBHMCA010000049">
    <property type="protein sequence ID" value="MFB9446826.1"/>
    <property type="molecule type" value="Genomic_DNA"/>
</dbReference>
<dbReference type="RefSeq" id="WP_223104734.1">
    <property type="nucleotide sequence ID" value="NZ_CP061913.1"/>
</dbReference>
<dbReference type="InterPro" id="IPR046357">
    <property type="entry name" value="PPIase_dom_sf"/>
</dbReference>
<evidence type="ECO:0000259" key="3">
    <source>
        <dbReference type="Pfam" id="PF05698"/>
    </source>
</evidence>
<comment type="caution">
    <text evidence="4">The sequence shown here is derived from an EMBL/GenBank/DDBJ whole genome shotgun (WGS) entry which is preliminary data.</text>
</comment>
<name>A0ABV5MDA3_9ACTN</name>
<dbReference type="InterPro" id="IPR008880">
    <property type="entry name" value="Trigger_fac_C"/>
</dbReference>
<keyword evidence="2" id="KW-0413">Isomerase</keyword>
<organism evidence="4 5">
    <name type="scientific">Dactylosporangium vinaceum</name>
    <dbReference type="NCBI Taxonomy" id="53362"/>
    <lineage>
        <taxon>Bacteria</taxon>
        <taxon>Bacillati</taxon>
        <taxon>Actinomycetota</taxon>
        <taxon>Actinomycetes</taxon>
        <taxon>Micromonosporales</taxon>
        <taxon>Micromonosporaceae</taxon>
        <taxon>Dactylosporangium</taxon>
    </lineage>
</organism>
<dbReference type="Pfam" id="PF05698">
    <property type="entry name" value="Trigger_C"/>
    <property type="match status" value="1"/>
</dbReference>
<keyword evidence="5" id="KW-1185">Reference proteome</keyword>
<dbReference type="Gene3D" id="3.10.50.40">
    <property type="match status" value="1"/>
</dbReference>
<proteinExistence type="predicted"/>
<dbReference type="SUPFAM" id="SSF109998">
    <property type="entry name" value="Triger factor/SurA peptide-binding domain-like"/>
    <property type="match status" value="1"/>
</dbReference>
<evidence type="ECO:0000313" key="5">
    <source>
        <dbReference type="Proteomes" id="UP001589608"/>
    </source>
</evidence>
<evidence type="ECO:0000256" key="1">
    <source>
        <dbReference type="ARBA" id="ARBA00023110"/>
    </source>
</evidence>
<feature type="domain" description="Trigger factor C-terminal" evidence="3">
    <location>
        <begin position="226"/>
        <end position="335"/>
    </location>
</feature>
<dbReference type="InterPro" id="IPR037041">
    <property type="entry name" value="Trigger_fac_C_sf"/>
</dbReference>
<dbReference type="Gene3D" id="1.10.3120.10">
    <property type="entry name" value="Trigger factor, C-terminal domain"/>
    <property type="match status" value="1"/>
</dbReference>
<keyword evidence="1" id="KW-0697">Rotamase</keyword>
<evidence type="ECO:0000256" key="2">
    <source>
        <dbReference type="ARBA" id="ARBA00023235"/>
    </source>
</evidence>
<evidence type="ECO:0000313" key="4">
    <source>
        <dbReference type="EMBL" id="MFB9446826.1"/>
    </source>
</evidence>
<dbReference type="InterPro" id="IPR027304">
    <property type="entry name" value="Trigger_fact/SurA_dom_sf"/>
</dbReference>
<gene>
    <name evidence="4" type="ORF">ACFFTR_27365</name>
</gene>
<sequence length="391" mass="40907">MDLAVEVPPAQIPAALRGLAPFALRLPAEGDEPRPLPPAAETALLDLVEDAAARSGVRPLGRADVAGTPTGDGSLRVTARVELRPPIALPPLDAVTVSLTELPADPPDADAVLELLRGRFATLSDVDRPAARGDVVRFAIAVDGASKPAPVLRYVIGSATLLAGGVAAAPDLVAALAESLPGLRAGDTARLAAAGVRLTVTVHGVQERHRPPLDDAFAGLVDAFETIDDLRDTLRHRHEHATRAVRRYAVREAVLDTLLAAAPVAAPPALVADEVARRRRWMTARLLQEGTSLEAYLEAAGRTAEDVDTEIRTAAVERIRRQLLLDAVAAAAGITEPDDDRRRSQALRAAVSAVRLTGPGGERLDLAALVGAAPGSVQPAPAPHEQEREPA</sequence>
<dbReference type="Proteomes" id="UP001589608">
    <property type="component" value="Unassembled WGS sequence"/>
</dbReference>
<accession>A0ABV5MDA3</accession>
<protein>
    <recommendedName>
        <fullName evidence="3">Trigger factor C-terminal domain-containing protein</fullName>
    </recommendedName>
</protein>
<reference evidence="4 5" key="1">
    <citation type="submission" date="2024-09" db="EMBL/GenBank/DDBJ databases">
        <authorList>
            <person name="Sun Q."/>
            <person name="Mori K."/>
        </authorList>
    </citation>
    <scope>NUCLEOTIDE SEQUENCE [LARGE SCALE GENOMIC DNA]</scope>
    <source>
        <strain evidence="4 5">JCM 3307</strain>
    </source>
</reference>